<evidence type="ECO:0000313" key="3">
    <source>
        <dbReference type="Proteomes" id="UP000326979"/>
    </source>
</evidence>
<reference evidence="2 3" key="1">
    <citation type="submission" date="2019-07" db="EMBL/GenBank/DDBJ databases">
        <title>New species of Amycolatopsis and Streptomyces.</title>
        <authorList>
            <person name="Duangmal K."/>
            <person name="Teo W.F.A."/>
            <person name="Lipun K."/>
        </authorList>
    </citation>
    <scope>NUCLEOTIDE SEQUENCE [LARGE SCALE GENOMIC DNA]</scope>
    <source>
        <strain evidence="2 3">TISTR 2346</strain>
    </source>
</reference>
<dbReference type="PANTHER" id="PTHR30154:SF34">
    <property type="entry name" value="TRANSCRIPTIONAL REGULATOR AZLB"/>
    <property type="match status" value="1"/>
</dbReference>
<name>A0A5N8VZW1_9ACTN</name>
<evidence type="ECO:0000313" key="2">
    <source>
        <dbReference type="EMBL" id="MPY40781.1"/>
    </source>
</evidence>
<keyword evidence="3" id="KW-1185">Reference proteome</keyword>
<dbReference type="AlphaFoldDB" id="A0A5N8VZW1"/>
<dbReference type="Proteomes" id="UP000326979">
    <property type="component" value="Unassembled WGS sequence"/>
</dbReference>
<proteinExistence type="predicted"/>
<dbReference type="InterPro" id="IPR019887">
    <property type="entry name" value="Tscrpt_reg_AsnC/Lrp_C"/>
</dbReference>
<dbReference type="GO" id="GO:0005829">
    <property type="term" value="C:cytosol"/>
    <property type="evidence" value="ECO:0007669"/>
    <property type="project" value="TreeGrafter"/>
</dbReference>
<dbReference type="SUPFAM" id="SSF54909">
    <property type="entry name" value="Dimeric alpha+beta barrel"/>
    <property type="match status" value="1"/>
</dbReference>
<feature type="domain" description="Transcription regulator AsnC/Lrp ligand binding" evidence="1">
    <location>
        <begin position="53"/>
        <end position="101"/>
    </location>
</feature>
<dbReference type="GO" id="GO:0043200">
    <property type="term" value="P:response to amino acid"/>
    <property type="evidence" value="ECO:0007669"/>
    <property type="project" value="TreeGrafter"/>
</dbReference>
<dbReference type="Gene3D" id="3.30.70.920">
    <property type="match status" value="1"/>
</dbReference>
<accession>A0A5N8VZW1</accession>
<dbReference type="InterPro" id="IPR011008">
    <property type="entry name" value="Dimeric_a/b-barrel"/>
</dbReference>
<protein>
    <recommendedName>
        <fullName evidence="1">Transcription regulator AsnC/Lrp ligand binding domain-containing protein</fullName>
    </recommendedName>
</protein>
<evidence type="ECO:0000259" key="1">
    <source>
        <dbReference type="Pfam" id="PF01037"/>
    </source>
</evidence>
<gene>
    <name evidence="2" type="ORF">FNH04_12960</name>
</gene>
<sequence length="146" mass="15912">MGDPCGIGSATSVSTVRRRLNRVIDEGLLSFRCDTAPMITGWPVSATFRSTVPPEQLDRTACALARLPEIRLCAAVTGSQNLLMTVWLRSLNDSQRLEEQLAADLATLRLTERAINLRGAKRMGRLIDETGCCAGIVPIAPWSEET</sequence>
<organism evidence="2 3">
    <name type="scientific">Streptomyces phyllanthi</name>
    <dbReference type="NCBI Taxonomy" id="1803180"/>
    <lineage>
        <taxon>Bacteria</taxon>
        <taxon>Bacillati</taxon>
        <taxon>Actinomycetota</taxon>
        <taxon>Actinomycetes</taxon>
        <taxon>Kitasatosporales</taxon>
        <taxon>Streptomycetaceae</taxon>
        <taxon>Streptomyces</taxon>
    </lineage>
</organism>
<dbReference type="EMBL" id="VJZE01000068">
    <property type="protein sequence ID" value="MPY40781.1"/>
    <property type="molecule type" value="Genomic_DNA"/>
</dbReference>
<dbReference type="RefSeq" id="WP_152783630.1">
    <property type="nucleotide sequence ID" value="NZ_BAABEQ010000008.1"/>
</dbReference>
<dbReference type="Pfam" id="PF01037">
    <property type="entry name" value="AsnC_trans_reg"/>
    <property type="match status" value="1"/>
</dbReference>
<dbReference type="GO" id="GO:0043565">
    <property type="term" value="F:sequence-specific DNA binding"/>
    <property type="evidence" value="ECO:0007669"/>
    <property type="project" value="TreeGrafter"/>
</dbReference>
<dbReference type="PANTHER" id="PTHR30154">
    <property type="entry name" value="LEUCINE-RESPONSIVE REGULATORY PROTEIN"/>
    <property type="match status" value="1"/>
</dbReference>
<dbReference type="OrthoDB" id="4050641at2"/>
<comment type="caution">
    <text evidence="2">The sequence shown here is derived from an EMBL/GenBank/DDBJ whole genome shotgun (WGS) entry which is preliminary data.</text>
</comment>